<reference evidence="3 4" key="1">
    <citation type="submission" date="2016-04" db="EMBL/GenBank/DDBJ databases">
        <title>Genome analyses suggest a sexual origin of heterokaryosis in a supposedly ancient asexual fungus.</title>
        <authorList>
            <person name="Ropars J."/>
            <person name="Sedzielewska K."/>
            <person name="Noel J."/>
            <person name="Charron P."/>
            <person name="Farinelli L."/>
            <person name="Marton T."/>
            <person name="Kruger M."/>
            <person name="Pelin A."/>
            <person name="Brachmann A."/>
            <person name="Corradi N."/>
        </authorList>
    </citation>
    <scope>NUCLEOTIDE SEQUENCE [LARGE SCALE GENOMIC DNA]</scope>
    <source>
        <strain evidence="3 4">A5</strain>
    </source>
</reference>
<reference evidence="3 4" key="2">
    <citation type="submission" date="2017-09" db="EMBL/GenBank/DDBJ databases">
        <title>Extensive intraspecific genome diversity in a model arbuscular mycorrhizal fungus.</title>
        <authorList>
            <person name="Chen E.C."/>
            <person name="Morin E."/>
            <person name="Beaudet D."/>
            <person name="Noel J."/>
            <person name="Ndikumana S."/>
            <person name="Charron P."/>
            <person name="St-Onge C."/>
            <person name="Giorgi J."/>
            <person name="Grigoriev I.V."/>
            <person name="Roux C."/>
            <person name="Martin F.M."/>
            <person name="Corradi N."/>
        </authorList>
    </citation>
    <scope>NUCLEOTIDE SEQUENCE [LARGE SCALE GENOMIC DNA]</scope>
    <source>
        <strain evidence="3 4">A5</strain>
    </source>
</reference>
<organism evidence="2 5">
    <name type="scientific">Rhizophagus irregularis</name>
    <dbReference type="NCBI Taxonomy" id="588596"/>
    <lineage>
        <taxon>Eukaryota</taxon>
        <taxon>Fungi</taxon>
        <taxon>Fungi incertae sedis</taxon>
        <taxon>Mucoromycota</taxon>
        <taxon>Glomeromycotina</taxon>
        <taxon>Glomeromycetes</taxon>
        <taxon>Glomerales</taxon>
        <taxon>Glomeraceae</taxon>
        <taxon>Rhizophagus</taxon>
    </lineage>
</organism>
<accession>A0A2I1EA91</accession>
<evidence type="ECO:0000313" key="4">
    <source>
        <dbReference type="Proteomes" id="UP000232722"/>
    </source>
</evidence>
<dbReference type="OrthoDB" id="2427805at2759"/>
<gene>
    <name evidence="2" type="ORF">CHRIB12_LOCUS18728</name>
    <name evidence="3" type="ORF">RhiirA5_417962</name>
</gene>
<evidence type="ECO:0000256" key="1">
    <source>
        <dbReference type="SAM" id="MobiDB-lite"/>
    </source>
</evidence>
<feature type="region of interest" description="Disordered" evidence="1">
    <location>
        <begin position="1"/>
        <end position="55"/>
    </location>
</feature>
<dbReference type="Proteomes" id="UP000684084">
    <property type="component" value="Unassembled WGS sequence"/>
</dbReference>
<protein>
    <submittedName>
        <fullName evidence="2">Uncharacterized protein</fullName>
    </submittedName>
</protein>
<dbReference type="VEuPathDB" id="FungiDB:FUN_004183"/>
<dbReference type="AlphaFoldDB" id="A0A2I1EA91"/>
<comment type="caution">
    <text evidence="2">The sequence shown here is derived from an EMBL/GenBank/DDBJ whole genome shotgun (WGS) entry which is preliminary data.</text>
</comment>
<evidence type="ECO:0000313" key="5">
    <source>
        <dbReference type="Proteomes" id="UP000684084"/>
    </source>
</evidence>
<name>A0A2I1EA91_9GLOM</name>
<dbReference type="EMBL" id="CAGKOT010000050">
    <property type="protein sequence ID" value="CAB5384105.1"/>
    <property type="molecule type" value="Genomic_DNA"/>
</dbReference>
<sequence>MDLQEKDEPTTSKYSLRERQIVDYNEGRKSKGSCSSKDKMPNKKNSGKNTRMEADAFEDVNTSSYEKSFKEKYNKMNDDLKWKLQCTGRVVEDVLFNSISNFTSEHLVHSFTIDINDSMLKEVHFPAELEEMDITNTKEDPELSADLYSHLAKIL</sequence>
<feature type="compositionally biased region" description="Basic and acidic residues" evidence="1">
    <location>
        <begin position="1"/>
        <end position="29"/>
    </location>
</feature>
<evidence type="ECO:0000313" key="2">
    <source>
        <dbReference type="EMBL" id="CAB5384105.1"/>
    </source>
</evidence>
<dbReference type="EMBL" id="LLXJ01000622">
    <property type="protein sequence ID" value="PKC07632.1"/>
    <property type="molecule type" value="Genomic_DNA"/>
</dbReference>
<reference evidence="2" key="3">
    <citation type="submission" date="2020-05" db="EMBL/GenBank/DDBJ databases">
        <authorList>
            <person name="Rincon C."/>
            <person name="Sanders R I."/>
            <person name="Robbins C."/>
            <person name="Chaturvedi A."/>
        </authorList>
    </citation>
    <scope>NUCLEOTIDE SEQUENCE</scope>
    <source>
        <strain evidence="2">CHB12</strain>
    </source>
</reference>
<dbReference type="Proteomes" id="UP000232722">
    <property type="component" value="Unassembled WGS sequence"/>
</dbReference>
<evidence type="ECO:0000313" key="3">
    <source>
        <dbReference type="EMBL" id="PKC07632.1"/>
    </source>
</evidence>
<proteinExistence type="predicted"/>
<dbReference type="VEuPathDB" id="FungiDB:RhiirFUN_006340"/>